<feature type="transmembrane region" description="Helical" evidence="7">
    <location>
        <begin position="123"/>
        <end position="140"/>
    </location>
</feature>
<evidence type="ECO:0000259" key="8">
    <source>
        <dbReference type="Pfam" id="PF01478"/>
    </source>
</evidence>
<comment type="caution">
    <text evidence="10">The sequence shown here is derived from an EMBL/GenBank/DDBJ whole genome shotgun (WGS) entry which is preliminary data.</text>
</comment>
<dbReference type="Proteomes" id="UP000319619">
    <property type="component" value="Unassembled WGS sequence"/>
</dbReference>
<feature type="transmembrane region" description="Helical" evidence="7">
    <location>
        <begin position="147"/>
        <end position="165"/>
    </location>
</feature>
<keyword evidence="6 7" id="KW-0472">Membrane</keyword>
<feature type="domain" description="Prepilin peptidase A24 N-terminal" evidence="9">
    <location>
        <begin position="35"/>
        <end position="115"/>
    </location>
</feature>
<dbReference type="Pfam" id="PF06750">
    <property type="entry name" value="A24_N_bact"/>
    <property type="match status" value="1"/>
</dbReference>
<evidence type="ECO:0008006" key="12">
    <source>
        <dbReference type="Google" id="ProtNLM"/>
    </source>
</evidence>
<accession>A0A532UZR8</accession>
<protein>
    <recommendedName>
        <fullName evidence="12">Prepilin peptidase</fullName>
    </recommendedName>
</protein>
<evidence type="ECO:0000256" key="2">
    <source>
        <dbReference type="ARBA" id="ARBA00005801"/>
    </source>
</evidence>
<dbReference type="InterPro" id="IPR050882">
    <property type="entry name" value="Prepilin_peptidase/N-MTase"/>
</dbReference>
<dbReference type="Pfam" id="PF01478">
    <property type="entry name" value="Peptidase_A24"/>
    <property type="match status" value="1"/>
</dbReference>
<dbReference type="GO" id="GO:0006465">
    <property type="term" value="P:signal peptide processing"/>
    <property type="evidence" value="ECO:0007669"/>
    <property type="project" value="TreeGrafter"/>
</dbReference>
<feature type="transmembrane region" description="Helical" evidence="7">
    <location>
        <begin position="100"/>
        <end position="117"/>
    </location>
</feature>
<feature type="domain" description="Prepilin type IV endopeptidase peptidase" evidence="8">
    <location>
        <begin position="131"/>
        <end position="235"/>
    </location>
</feature>
<sequence length="276" mass="30393">MQLQISPQIASLTIWADAWNLLSWDSSLGLALSIIVGSILGSFANVVIHRLPSGKSLIKPASHCPSCGQSIPFYLNVPFFSYFFLKGKASCCGTPLSPRYPIVELLCALILGSLYILEGWSASFGFLGIWMMLLIILAAIDIEHYRLPNALVGFGLLVSFAWMIISPQQSWLQALLGLMVGIVIAGLTMLIGKVMKGRFSGMGDLKLAAVLGFTFGPGRFIILYLCAVLFAVFFSLLFYRRVKDLRVPMGPFFAIGAWMTILAGREIVQWYLGFIY</sequence>
<dbReference type="Gene3D" id="1.20.120.1220">
    <property type="match status" value="1"/>
</dbReference>
<evidence type="ECO:0000256" key="1">
    <source>
        <dbReference type="ARBA" id="ARBA00004651"/>
    </source>
</evidence>
<dbReference type="InterPro" id="IPR010627">
    <property type="entry name" value="Prepilin_pept_A24_N"/>
</dbReference>
<proteinExistence type="inferred from homology"/>
<feature type="transmembrane region" description="Helical" evidence="7">
    <location>
        <begin position="251"/>
        <end position="272"/>
    </location>
</feature>
<evidence type="ECO:0000313" key="10">
    <source>
        <dbReference type="EMBL" id="TKJ40455.1"/>
    </source>
</evidence>
<feature type="transmembrane region" description="Helical" evidence="7">
    <location>
        <begin position="28"/>
        <end position="48"/>
    </location>
</feature>
<name>A0A532UZR8_UNCL8</name>
<dbReference type="GO" id="GO:0005886">
    <property type="term" value="C:plasma membrane"/>
    <property type="evidence" value="ECO:0007669"/>
    <property type="project" value="UniProtKB-SubCell"/>
</dbReference>
<evidence type="ECO:0000256" key="7">
    <source>
        <dbReference type="SAM" id="Phobius"/>
    </source>
</evidence>
<evidence type="ECO:0000256" key="4">
    <source>
        <dbReference type="ARBA" id="ARBA00022692"/>
    </source>
</evidence>
<dbReference type="AlphaFoldDB" id="A0A532UZR8"/>
<evidence type="ECO:0000313" key="11">
    <source>
        <dbReference type="Proteomes" id="UP000319619"/>
    </source>
</evidence>
<gene>
    <name evidence="10" type="ORF">CEE37_09070</name>
</gene>
<keyword evidence="4 7" id="KW-0812">Transmembrane</keyword>
<dbReference type="EMBL" id="NJBN01000005">
    <property type="protein sequence ID" value="TKJ40455.1"/>
    <property type="molecule type" value="Genomic_DNA"/>
</dbReference>
<evidence type="ECO:0000256" key="5">
    <source>
        <dbReference type="ARBA" id="ARBA00022989"/>
    </source>
</evidence>
<comment type="subcellular location">
    <subcellularLocation>
        <location evidence="1">Cell membrane</location>
        <topology evidence="1">Multi-pass membrane protein</topology>
    </subcellularLocation>
</comment>
<evidence type="ECO:0000256" key="6">
    <source>
        <dbReference type="ARBA" id="ARBA00023136"/>
    </source>
</evidence>
<dbReference type="GO" id="GO:0004190">
    <property type="term" value="F:aspartic-type endopeptidase activity"/>
    <property type="evidence" value="ECO:0007669"/>
    <property type="project" value="InterPro"/>
</dbReference>
<comment type="similarity">
    <text evidence="2">Belongs to the peptidase A24 family.</text>
</comment>
<dbReference type="PANTHER" id="PTHR30487:SF0">
    <property type="entry name" value="PREPILIN LEADER PEPTIDASE_N-METHYLTRANSFERASE-RELATED"/>
    <property type="match status" value="1"/>
</dbReference>
<keyword evidence="5 7" id="KW-1133">Transmembrane helix</keyword>
<reference evidence="10 11" key="1">
    <citation type="submission" date="2017-06" db="EMBL/GenBank/DDBJ databases">
        <title>Novel microbial phyla capable of carbon fixation and sulfur reduction in deep-sea sediments.</title>
        <authorList>
            <person name="Huang J."/>
            <person name="Baker B."/>
            <person name="Wang Y."/>
        </authorList>
    </citation>
    <scope>NUCLEOTIDE SEQUENCE [LARGE SCALE GENOMIC DNA]</scope>
    <source>
        <strain evidence="10">B3_LCP</strain>
    </source>
</reference>
<dbReference type="PANTHER" id="PTHR30487">
    <property type="entry name" value="TYPE 4 PREPILIN-LIKE PROTEINS LEADER PEPTIDE-PROCESSING ENZYME"/>
    <property type="match status" value="1"/>
</dbReference>
<keyword evidence="3" id="KW-1003">Cell membrane</keyword>
<feature type="transmembrane region" description="Helical" evidence="7">
    <location>
        <begin position="171"/>
        <end position="192"/>
    </location>
</feature>
<feature type="transmembrane region" description="Helical" evidence="7">
    <location>
        <begin position="221"/>
        <end position="239"/>
    </location>
</feature>
<dbReference type="InterPro" id="IPR000045">
    <property type="entry name" value="Prepilin_IV_endopep_pep"/>
</dbReference>
<organism evidence="10 11">
    <name type="scientific">candidate division LCP-89 bacterium B3_LCP</name>
    <dbReference type="NCBI Taxonomy" id="2012998"/>
    <lineage>
        <taxon>Bacteria</taxon>
        <taxon>Pseudomonadati</taxon>
        <taxon>Bacteria division LCP-89</taxon>
    </lineage>
</organism>
<evidence type="ECO:0000259" key="9">
    <source>
        <dbReference type="Pfam" id="PF06750"/>
    </source>
</evidence>
<evidence type="ECO:0000256" key="3">
    <source>
        <dbReference type="ARBA" id="ARBA00022475"/>
    </source>
</evidence>